<name>A0ACC0QFQ9_9HYPO</name>
<sequence length="136" mass="14625">MSTNQKNTALEKKDAVVPASDGEAAPSNARFLGECGSIGFLPLLEPSPAKETKTAESDIFDQAGSLKDCPGAFPQPQEESLREESHKEDDIFDANGGLKNCPGVFPADEPEDSNEAPKAENQVGRKELDRHKGKQE</sequence>
<organism evidence="1 2">
    <name type="scientific">Fusarium keratoplasticum</name>
    <dbReference type="NCBI Taxonomy" id="1328300"/>
    <lineage>
        <taxon>Eukaryota</taxon>
        <taxon>Fungi</taxon>
        <taxon>Dikarya</taxon>
        <taxon>Ascomycota</taxon>
        <taxon>Pezizomycotina</taxon>
        <taxon>Sordariomycetes</taxon>
        <taxon>Hypocreomycetidae</taxon>
        <taxon>Hypocreales</taxon>
        <taxon>Nectriaceae</taxon>
        <taxon>Fusarium</taxon>
        <taxon>Fusarium solani species complex</taxon>
    </lineage>
</organism>
<dbReference type="EMBL" id="CM046514">
    <property type="protein sequence ID" value="KAI8650459.1"/>
    <property type="molecule type" value="Genomic_DNA"/>
</dbReference>
<evidence type="ECO:0000313" key="1">
    <source>
        <dbReference type="EMBL" id="KAI8650459.1"/>
    </source>
</evidence>
<dbReference type="Proteomes" id="UP001065298">
    <property type="component" value="Chromosome 12"/>
</dbReference>
<keyword evidence="2" id="KW-1185">Reference proteome</keyword>
<gene>
    <name evidence="1" type="ORF">NCS57_01379700</name>
</gene>
<protein>
    <submittedName>
        <fullName evidence="1">Uncharacterized protein</fullName>
    </submittedName>
</protein>
<evidence type="ECO:0000313" key="2">
    <source>
        <dbReference type="Proteomes" id="UP001065298"/>
    </source>
</evidence>
<proteinExistence type="predicted"/>
<accession>A0ACC0QFQ9</accession>
<reference evidence="1" key="1">
    <citation type="submission" date="2022-06" db="EMBL/GenBank/DDBJ databases">
        <title>Fusarium solani species complex genomes reveal bases of compartmentalisation and animal pathogenesis.</title>
        <authorList>
            <person name="Tsai I.J."/>
        </authorList>
    </citation>
    <scope>NUCLEOTIDE SEQUENCE</scope>
    <source>
        <strain evidence="1">Fu6.1</strain>
    </source>
</reference>
<comment type="caution">
    <text evidence="1">The sequence shown here is derived from an EMBL/GenBank/DDBJ whole genome shotgun (WGS) entry which is preliminary data.</text>
</comment>